<evidence type="ECO:0000313" key="2">
    <source>
        <dbReference type="EMBL" id="PDX84226.1"/>
    </source>
</evidence>
<sequence length="208" mass="24319">MRGSETVKEDFKTQIFDIFGTVDLEQLRAIAQKVQLIESEKPHNERGAGRKNSLPPQQLAEMLALHQQGMGATELAKKYGISRQTIYKQLERAQNFSNDPNTMLRLNYMNRNDLCTTIDVDFKHEKIKIKNYTDKIPLRAFGMVENPTWEDFQWFLKDRCFPETRAHLKWVLSDVGVPFYDPLMIIEKTKGKMAEDQQWIEVIHRKAS</sequence>
<dbReference type="InterPro" id="IPR006120">
    <property type="entry name" value="Resolvase_HTH_dom"/>
</dbReference>
<protein>
    <submittedName>
        <fullName evidence="2">Hin recombinase</fullName>
    </submittedName>
</protein>
<dbReference type="AlphaFoldDB" id="A0A2A7AYK7"/>
<name>A0A2A7AYK7_9FIRM</name>
<dbReference type="InterPro" id="IPR009057">
    <property type="entry name" value="Homeodomain-like_sf"/>
</dbReference>
<dbReference type="Pfam" id="PF02796">
    <property type="entry name" value="HTH_7"/>
    <property type="match status" value="1"/>
</dbReference>
<proteinExistence type="predicted"/>
<dbReference type="EMBL" id="NMTZ01000018">
    <property type="protein sequence ID" value="PDX84226.1"/>
    <property type="molecule type" value="Genomic_DNA"/>
</dbReference>
<evidence type="ECO:0000313" key="3">
    <source>
        <dbReference type="Proteomes" id="UP000220480"/>
    </source>
</evidence>
<feature type="domain" description="Resolvase HTH" evidence="1">
    <location>
        <begin position="49"/>
        <end position="90"/>
    </location>
</feature>
<dbReference type="GO" id="GO:0000150">
    <property type="term" value="F:DNA strand exchange activity"/>
    <property type="evidence" value="ECO:0007669"/>
    <property type="project" value="InterPro"/>
</dbReference>
<gene>
    <name evidence="2" type="ORF">CGS59_06695</name>
</gene>
<dbReference type="SUPFAM" id="SSF46689">
    <property type="entry name" value="Homeodomain-like"/>
    <property type="match status" value="1"/>
</dbReference>
<dbReference type="CDD" id="cd00569">
    <property type="entry name" value="HTH_Hin_like"/>
    <property type="match status" value="1"/>
</dbReference>
<dbReference type="Proteomes" id="UP000220480">
    <property type="component" value="Unassembled WGS sequence"/>
</dbReference>
<accession>A0A2A7AYK7</accession>
<organism evidence="2 3">
    <name type="scientific">Faecalibacterium prausnitzii</name>
    <dbReference type="NCBI Taxonomy" id="853"/>
    <lineage>
        <taxon>Bacteria</taxon>
        <taxon>Bacillati</taxon>
        <taxon>Bacillota</taxon>
        <taxon>Clostridia</taxon>
        <taxon>Eubacteriales</taxon>
        <taxon>Oscillospiraceae</taxon>
        <taxon>Faecalibacterium</taxon>
    </lineage>
</organism>
<comment type="caution">
    <text evidence="2">The sequence shown here is derived from an EMBL/GenBank/DDBJ whole genome shotgun (WGS) entry which is preliminary data.</text>
</comment>
<dbReference type="GO" id="GO:0003677">
    <property type="term" value="F:DNA binding"/>
    <property type="evidence" value="ECO:0007669"/>
    <property type="project" value="InterPro"/>
</dbReference>
<dbReference type="Gene3D" id="1.10.10.60">
    <property type="entry name" value="Homeodomain-like"/>
    <property type="match status" value="1"/>
</dbReference>
<reference evidence="2 3" key="1">
    <citation type="journal article" date="2017" name="Front. Microbiol.">
        <title>New Insights into the Diversity of the Genus Faecalibacterium.</title>
        <authorList>
            <person name="Benevides L."/>
            <person name="Burman S."/>
            <person name="Martin R."/>
            <person name="Robert V."/>
            <person name="Thomas M."/>
            <person name="Miquel S."/>
            <person name="Chain F."/>
            <person name="Sokol H."/>
            <person name="Bermudez-Humaran L.G."/>
            <person name="Morrison M."/>
            <person name="Langella P."/>
            <person name="Azevedo V.A."/>
            <person name="Chatel J.M."/>
            <person name="Soares S."/>
        </authorList>
    </citation>
    <scope>NUCLEOTIDE SEQUENCE [LARGE SCALE GENOMIC DNA]</scope>
    <source>
        <strain evidence="2 3">CNCM I 4644</strain>
    </source>
</reference>
<evidence type="ECO:0000259" key="1">
    <source>
        <dbReference type="Pfam" id="PF02796"/>
    </source>
</evidence>